<feature type="region of interest" description="Disordered" evidence="9">
    <location>
        <begin position="495"/>
        <end position="543"/>
    </location>
</feature>
<dbReference type="InterPro" id="IPR000719">
    <property type="entry name" value="Prot_kinase_dom"/>
</dbReference>
<evidence type="ECO:0000256" key="8">
    <source>
        <dbReference type="ARBA" id="ARBA00048679"/>
    </source>
</evidence>
<dbReference type="GO" id="GO:0004674">
    <property type="term" value="F:protein serine/threonine kinase activity"/>
    <property type="evidence" value="ECO:0000318"/>
    <property type="project" value="GO_Central"/>
</dbReference>
<comment type="catalytic activity">
    <reaction evidence="8">
        <text>L-seryl-[protein] + ATP = O-phospho-L-seryl-[protein] + ADP + H(+)</text>
        <dbReference type="Rhea" id="RHEA:17989"/>
        <dbReference type="Rhea" id="RHEA-COMP:9863"/>
        <dbReference type="Rhea" id="RHEA-COMP:11604"/>
        <dbReference type="ChEBI" id="CHEBI:15378"/>
        <dbReference type="ChEBI" id="CHEBI:29999"/>
        <dbReference type="ChEBI" id="CHEBI:30616"/>
        <dbReference type="ChEBI" id="CHEBI:83421"/>
        <dbReference type="ChEBI" id="CHEBI:456216"/>
        <dbReference type="EC" id="2.7.11.1"/>
    </reaction>
</comment>
<dbReference type="SUPFAM" id="SSF56112">
    <property type="entry name" value="Protein kinase-like (PK-like)"/>
    <property type="match status" value="1"/>
</dbReference>
<dbReference type="HOGENOM" id="CLU_017844_1_0_1"/>
<sequence>MWRLKQLMPKDQAGLEGKSVEVGTLKLQVRSVVAEGGFSSVYLARDAQSGKNYALKHLICNDDESLHLVRKEVAVMKALRGHPNIVTLHAHAVLANGRTKECFLVMDYCEKTLVAVLDARGAGFFEERQLLSIFRDICNAVYAMHCQSPPIAHRDLKAENILLGANGLWKLCDFGSISTNHRRFERAEEMGVEEDVIRKHTTPAYRAPEMWDLYQRELISEKVDIWALGCLLYRLCFFKSAFDGESKLQILNGNYRIPEAPRYSENVTQLIKDMLMPSPGSRPDILQARVWNRVNEALPIESRKTFPDKASSTVNNAKHDSDSVSSNNLENSVTPPVTSGGPPPGWSAGFNGSNSTQKNSVNSVQTENANVETRPGNLFKKGGVAHFVKKVGSWNKDDGDGDGYAMMSEVDMEQQLSAPSTKVSEVSNDGAFNAFVAEFDSAASAKNVETEKLKLQLKQALAEKTEFAGKYEKLTAICRSQRQEIHELKSALAAATVSKEPMPKPPLQSASAQSRRTSRPVNWNSSTEQVNQRTSINPSNAWA</sequence>
<dbReference type="InParanoid" id="D8RP17"/>
<accession>D8RP17</accession>
<evidence type="ECO:0000256" key="3">
    <source>
        <dbReference type="ARBA" id="ARBA00022679"/>
    </source>
</evidence>
<proteinExistence type="predicted"/>
<feature type="compositionally biased region" description="Polar residues" evidence="9">
    <location>
        <begin position="520"/>
        <end position="543"/>
    </location>
</feature>
<dbReference type="AlphaFoldDB" id="D8RP17"/>
<keyword evidence="2" id="KW-0723">Serine/threonine-protein kinase</keyword>
<evidence type="ECO:0000256" key="5">
    <source>
        <dbReference type="ARBA" id="ARBA00022777"/>
    </source>
</evidence>
<dbReference type="Gene3D" id="1.10.510.10">
    <property type="entry name" value="Transferase(Phosphotransferase) domain 1"/>
    <property type="match status" value="1"/>
</dbReference>
<dbReference type="GO" id="GO:0005524">
    <property type="term" value="F:ATP binding"/>
    <property type="evidence" value="ECO:0007669"/>
    <property type="project" value="UniProtKB-KW"/>
</dbReference>
<comment type="catalytic activity">
    <reaction evidence="7">
        <text>L-threonyl-[protein] + ATP = O-phospho-L-threonyl-[protein] + ADP + H(+)</text>
        <dbReference type="Rhea" id="RHEA:46608"/>
        <dbReference type="Rhea" id="RHEA-COMP:11060"/>
        <dbReference type="Rhea" id="RHEA-COMP:11605"/>
        <dbReference type="ChEBI" id="CHEBI:15378"/>
        <dbReference type="ChEBI" id="CHEBI:30013"/>
        <dbReference type="ChEBI" id="CHEBI:30616"/>
        <dbReference type="ChEBI" id="CHEBI:61977"/>
        <dbReference type="ChEBI" id="CHEBI:456216"/>
        <dbReference type="EC" id="2.7.11.1"/>
    </reaction>
</comment>
<protein>
    <recommendedName>
        <fullName evidence="1">non-specific serine/threonine protein kinase</fullName>
        <ecNumber evidence="1">2.7.11.1</ecNumber>
    </recommendedName>
</protein>
<keyword evidence="3" id="KW-0808">Transferase</keyword>
<evidence type="ECO:0000259" key="10">
    <source>
        <dbReference type="PROSITE" id="PS50011"/>
    </source>
</evidence>
<dbReference type="Proteomes" id="UP000001514">
    <property type="component" value="Unassembled WGS sequence"/>
</dbReference>
<feature type="compositionally biased region" description="Polar residues" evidence="9">
    <location>
        <begin position="350"/>
        <end position="371"/>
    </location>
</feature>
<feature type="domain" description="Protein kinase" evidence="10">
    <location>
        <begin position="27"/>
        <end position="298"/>
    </location>
</feature>
<dbReference type="PANTHER" id="PTHR22967:SF57">
    <property type="entry name" value="AUXILIN, ISOFORM A-RELATED"/>
    <property type="match status" value="1"/>
</dbReference>
<dbReference type="PROSITE" id="PS00108">
    <property type="entry name" value="PROTEIN_KINASE_ST"/>
    <property type="match status" value="1"/>
</dbReference>
<evidence type="ECO:0000256" key="9">
    <source>
        <dbReference type="SAM" id="MobiDB-lite"/>
    </source>
</evidence>
<name>D8RP17_SELML</name>
<evidence type="ECO:0000256" key="1">
    <source>
        <dbReference type="ARBA" id="ARBA00012513"/>
    </source>
</evidence>
<evidence type="ECO:0000313" key="12">
    <source>
        <dbReference type="Proteomes" id="UP000001514"/>
    </source>
</evidence>
<keyword evidence="4" id="KW-0547">Nucleotide-binding</keyword>
<dbReference type="eggNOG" id="KOG1989">
    <property type="taxonomic scope" value="Eukaryota"/>
</dbReference>
<dbReference type="InterPro" id="IPR011009">
    <property type="entry name" value="Kinase-like_dom_sf"/>
</dbReference>
<dbReference type="EMBL" id="GL377585">
    <property type="protein sequence ID" value="EFJ25956.1"/>
    <property type="molecule type" value="Genomic_DNA"/>
</dbReference>
<dbReference type="InterPro" id="IPR008271">
    <property type="entry name" value="Ser/Thr_kinase_AS"/>
</dbReference>
<dbReference type="FunCoup" id="D8RP17">
    <property type="interactions" value="2746"/>
</dbReference>
<dbReference type="KEGG" id="smo:SELMODRAFT_98319"/>
<evidence type="ECO:0000313" key="11">
    <source>
        <dbReference type="EMBL" id="EFJ25956.1"/>
    </source>
</evidence>
<dbReference type="STRING" id="88036.D8RP17"/>
<gene>
    <name evidence="11" type="ORF">SELMODRAFT_98319</name>
</gene>
<dbReference type="PANTHER" id="PTHR22967">
    <property type="entry name" value="SERINE/THREONINE PROTEIN KINASE"/>
    <property type="match status" value="1"/>
</dbReference>
<keyword evidence="12" id="KW-1185">Reference proteome</keyword>
<evidence type="ECO:0000256" key="4">
    <source>
        <dbReference type="ARBA" id="ARBA00022741"/>
    </source>
</evidence>
<dbReference type="CDD" id="cd13985">
    <property type="entry name" value="STKc_GAK_like"/>
    <property type="match status" value="1"/>
</dbReference>
<dbReference type="PROSITE" id="PS50011">
    <property type="entry name" value="PROTEIN_KINASE_DOM"/>
    <property type="match status" value="1"/>
</dbReference>
<reference evidence="11 12" key="1">
    <citation type="journal article" date="2011" name="Science">
        <title>The Selaginella genome identifies genetic changes associated with the evolution of vascular plants.</title>
        <authorList>
            <person name="Banks J.A."/>
            <person name="Nishiyama T."/>
            <person name="Hasebe M."/>
            <person name="Bowman J.L."/>
            <person name="Gribskov M."/>
            <person name="dePamphilis C."/>
            <person name="Albert V.A."/>
            <person name="Aono N."/>
            <person name="Aoyama T."/>
            <person name="Ambrose B.A."/>
            <person name="Ashton N.W."/>
            <person name="Axtell M.J."/>
            <person name="Barker E."/>
            <person name="Barker M.S."/>
            <person name="Bennetzen J.L."/>
            <person name="Bonawitz N.D."/>
            <person name="Chapple C."/>
            <person name="Cheng C."/>
            <person name="Correa L.G."/>
            <person name="Dacre M."/>
            <person name="DeBarry J."/>
            <person name="Dreyer I."/>
            <person name="Elias M."/>
            <person name="Engstrom E.M."/>
            <person name="Estelle M."/>
            <person name="Feng L."/>
            <person name="Finet C."/>
            <person name="Floyd S.K."/>
            <person name="Frommer W.B."/>
            <person name="Fujita T."/>
            <person name="Gramzow L."/>
            <person name="Gutensohn M."/>
            <person name="Harholt J."/>
            <person name="Hattori M."/>
            <person name="Heyl A."/>
            <person name="Hirai T."/>
            <person name="Hiwatashi Y."/>
            <person name="Ishikawa M."/>
            <person name="Iwata M."/>
            <person name="Karol K.G."/>
            <person name="Koehler B."/>
            <person name="Kolukisaoglu U."/>
            <person name="Kubo M."/>
            <person name="Kurata T."/>
            <person name="Lalonde S."/>
            <person name="Li K."/>
            <person name="Li Y."/>
            <person name="Litt A."/>
            <person name="Lyons E."/>
            <person name="Manning G."/>
            <person name="Maruyama T."/>
            <person name="Michael T.P."/>
            <person name="Mikami K."/>
            <person name="Miyazaki S."/>
            <person name="Morinaga S."/>
            <person name="Murata T."/>
            <person name="Mueller-Roeber B."/>
            <person name="Nelson D.R."/>
            <person name="Obara M."/>
            <person name="Oguri Y."/>
            <person name="Olmstead R.G."/>
            <person name="Onodera N."/>
            <person name="Petersen B.L."/>
            <person name="Pils B."/>
            <person name="Prigge M."/>
            <person name="Rensing S.A."/>
            <person name="Riano-Pachon D.M."/>
            <person name="Roberts A.W."/>
            <person name="Sato Y."/>
            <person name="Scheller H.V."/>
            <person name="Schulz B."/>
            <person name="Schulz C."/>
            <person name="Shakirov E.V."/>
            <person name="Shibagaki N."/>
            <person name="Shinohara N."/>
            <person name="Shippen D.E."/>
            <person name="Soerensen I."/>
            <person name="Sotooka R."/>
            <person name="Sugimoto N."/>
            <person name="Sugita M."/>
            <person name="Sumikawa N."/>
            <person name="Tanurdzic M."/>
            <person name="Theissen G."/>
            <person name="Ulvskov P."/>
            <person name="Wakazuki S."/>
            <person name="Weng J.K."/>
            <person name="Willats W.W."/>
            <person name="Wipf D."/>
            <person name="Wolf P.G."/>
            <person name="Yang L."/>
            <person name="Zimmer A.D."/>
            <person name="Zhu Q."/>
            <person name="Mitros T."/>
            <person name="Hellsten U."/>
            <person name="Loque D."/>
            <person name="Otillar R."/>
            <person name="Salamov A."/>
            <person name="Schmutz J."/>
            <person name="Shapiro H."/>
            <person name="Lindquist E."/>
            <person name="Lucas S."/>
            <person name="Rokhsar D."/>
            <person name="Grigoriev I.V."/>
        </authorList>
    </citation>
    <scope>NUCLEOTIDE SEQUENCE [LARGE SCALE GENOMIC DNA]</scope>
</reference>
<dbReference type="GO" id="GO:0005737">
    <property type="term" value="C:cytoplasm"/>
    <property type="evidence" value="ECO:0000318"/>
    <property type="project" value="GO_Central"/>
</dbReference>
<dbReference type="Pfam" id="PF00069">
    <property type="entry name" value="Pkinase"/>
    <property type="match status" value="1"/>
</dbReference>
<dbReference type="SMART" id="SM00220">
    <property type="entry name" value="S_TKc"/>
    <property type="match status" value="1"/>
</dbReference>
<dbReference type="Gramene" id="EFJ25956">
    <property type="protein sequence ID" value="EFJ25956"/>
    <property type="gene ID" value="SELMODRAFT_98319"/>
</dbReference>
<evidence type="ECO:0000256" key="2">
    <source>
        <dbReference type="ARBA" id="ARBA00022527"/>
    </source>
</evidence>
<dbReference type="EC" id="2.7.11.1" evidence="1"/>
<organism evidence="12">
    <name type="scientific">Selaginella moellendorffii</name>
    <name type="common">Spikemoss</name>
    <dbReference type="NCBI Taxonomy" id="88036"/>
    <lineage>
        <taxon>Eukaryota</taxon>
        <taxon>Viridiplantae</taxon>
        <taxon>Streptophyta</taxon>
        <taxon>Embryophyta</taxon>
        <taxon>Tracheophyta</taxon>
        <taxon>Lycopodiopsida</taxon>
        <taxon>Selaginellales</taxon>
        <taxon>Selaginellaceae</taxon>
        <taxon>Selaginella</taxon>
    </lineage>
</organism>
<keyword evidence="5" id="KW-0418">Kinase</keyword>
<feature type="region of interest" description="Disordered" evidence="9">
    <location>
        <begin position="305"/>
        <end position="377"/>
    </location>
</feature>
<keyword evidence="6" id="KW-0067">ATP-binding</keyword>
<evidence type="ECO:0000256" key="7">
    <source>
        <dbReference type="ARBA" id="ARBA00047899"/>
    </source>
</evidence>
<evidence type="ECO:0000256" key="6">
    <source>
        <dbReference type="ARBA" id="ARBA00022840"/>
    </source>
</evidence>
<dbReference type="OMA" id="IDMGRTK"/>